<reference evidence="1" key="1">
    <citation type="submission" date="2020-09" db="EMBL/GenBank/DDBJ databases">
        <title>Pelobacter alkaliphilus sp. nov., a novel anaerobic arsenate-reducing bacterium from terrestrial mud volcano.</title>
        <authorList>
            <person name="Khomyakova M.A."/>
            <person name="Merkel A.Y."/>
            <person name="Slobodkin A.I."/>
        </authorList>
    </citation>
    <scope>NUCLEOTIDE SEQUENCE</scope>
    <source>
        <strain evidence="1">M08fum</strain>
    </source>
</reference>
<accession>A0A8J6QXW0</accession>
<dbReference type="AlphaFoldDB" id="A0A8J6QXW0"/>
<protein>
    <submittedName>
        <fullName evidence="1">GxxExxY protein</fullName>
    </submittedName>
</protein>
<comment type="caution">
    <text evidence="1">The sequence shown here is derived from an EMBL/GenBank/DDBJ whole genome shotgun (WGS) entry which is preliminary data.</text>
</comment>
<dbReference type="Pfam" id="PF13366">
    <property type="entry name" value="PDDEXK_3"/>
    <property type="match status" value="1"/>
</dbReference>
<organism evidence="1 2">
    <name type="scientific">Pelovirga terrestris</name>
    <dbReference type="NCBI Taxonomy" id="2771352"/>
    <lineage>
        <taxon>Bacteria</taxon>
        <taxon>Pseudomonadati</taxon>
        <taxon>Thermodesulfobacteriota</taxon>
        <taxon>Desulfuromonadia</taxon>
        <taxon>Geobacterales</taxon>
        <taxon>Geobacteraceae</taxon>
        <taxon>Pelovirga</taxon>
    </lineage>
</organism>
<dbReference type="NCBIfam" id="TIGR04256">
    <property type="entry name" value="GxxExxY"/>
    <property type="match status" value="1"/>
</dbReference>
<dbReference type="Proteomes" id="UP000632828">
    <property type="component" value="Unassembled WGS sequence"/>
</dbReference>
<gene>
    <name evidence="1" type="ORF">ICT70_10740</name>
</gene>
<evidence type="ECO:0000313" key="2">
    <source>
        <dbReference type="Proteomes" id="UP000632828"/>
    </source>
</evidence>
<name>A0A8J6QXW0_9BACT</name>
<dbReference type="InterPro" id="IPR026350">
    <property type="entry name" value="GxxExxY"/>
</dbReference>
<proteinExistence type="predicted"/>
<keyword evidence="2" id="KW-1185">Reference proteome</keyword>
<sequence>MQSTDQIGKAIVDAAFKVRQDLGPGLLEKIYETCLSYELESRGHQVLRQKAIPVKYRNLTFDEGFRIDLLVDNCVIIEIKAVEKFNPIWQAQILSYMKMTEIKLGYLINFNTLLFKSGIQRFSL</sequence>
<dbReference type="EMBL" id="JACWUN010000012">
    <property type="protein sequence ID" value="MBD1401151.1"/>
    <property type="molecule type" value="Genomic_DNA"/>
</dbReference>
<evidence type="ECO:0000313" key="1">
    <source>
        <dbReference type="EMBL" id="MBD1401151.1"/>
    </source>
</evidence>